<dbReference type="AlphaFoldDB" id="A0A7L2HXI6"/>
<dbReference type="Proteomes" id="UP000539599">
    <property type="component" value="Unassembled WGS sequence"/>
</dbReference>
<feature type="non-terminal residue" evidence="1">
    <location>
        <position position="1"/>
    </location>
</feature>
<evidence type="ECO:0000313" key="1">
    <source>
        <dbReference type="EMBL" id="NXR04014.1"/>
    </source>
</evidence>
<accession>A0A7L2HXI6</accession>
<feature type="non-terminal residue" evidence="1">
    <location>
        <position position="126"/>
    </location>
</feature>
<gene>
    <name evidence="1" type="primary">Herc2_1</name>
    <name evidence="1" type="ORF">SAGSER_R10630</name>
</gene>
<sequence length="126" mass="14378">LLSTVTGVHKYKWLKQNVQGLYPQSALLNTIVEFALKEEPVDVEKMRKCLLKQVKWMKTGSRIDTILKLAAKNFLLPSVQYAMFCGWQRLIPEGANIGEPLTDCLKDVDLIPPFNRMLLEVTFGKL</sequence>
<keyword evidence="2" id="KW-1185">Reference proteome</keyword>
<proteinExistence type="predicted"/>
<organism evidence="1 2">
    <name type="scientific">Sagittarius serpentarius</name>
    <name type="common">Secretary bird</name>
    <dbReference type="NCBI Taxonomy" id="56258"/>
    <lineage>
        <taxon>Eukaryota</taxon>
        <taxon>Metazoa</taxon>
        <taxon>Chordata</taxon>
        <taxon>Craniata</taxon>
        <taxon>Vertebrata</taxon>
        <taxon>Euteleostomi</taxon>
        <taxon>Archelosauria</taxon>
        <taxon>Archosauria</taxon>
        <taxon>Dinosauria</taxon>
        <taxon>Saurischia</taxon>
        <taxon>Theropoda</taxon>
        <taxon>Coelurosauria</taxon>
        <taxon>Aves</taxon>
        <taxon>Neognathae</taxon>
        <taxon>Neoaves</taxon>
        <taxon>Telluraves</taxon>
        <taxon>Accipitrimorphae</taxon>
        <taxon>Accipitriformes</taxon>
        <taxon>Sagittariidae</taxon>
        <taxon>Sagittarius</taxon>
    </lineage>
</organism>
<evidence type="ECO:0000313" key="2">
    <source>
        <dbReference type="Proteomes" id="UP000539599"/>
    </source>
</evidence>
<reference evidence="1 2" key="1">
    <citation type="submission" date="2019-09" db="EMBL/GenBank/DDBJ databases">
        <title>Bird 10,000 Genomes (B10K) Project - Family phase.</title>
        <authorList>
            <person name="Zhang G."/>
        </authorList>
    </citation>
    <scope>NUCLEOTIDE SEQUENCE [LARGE SCALE GENOMIC DNA]</scope>
    <source>
        <strain evidence="1">B10K-DU-011-38</strain>
        <tissue evidence="1">Muscle</tissue>
    </source>
</reference>
<dbReference type="EMBL" id="VWYJ01030308">
    <property type="protein sequence ID" value="NXR04014.1"/>
    <property type="molecule type" value="Genomic_DNA"/>
</dbReference>
<name>A0A7L2HXI6_SAGSE</name>
<protein>
    <submittedName>
        <fullName evidence="1">HERC2 ligase</fullName>
    </submittedName>
</protein>
<comment type="caution">
    <text evidence="1">The sequence shown here is derived from an EMBL/GenBank/DDBJ whole genome shotgun (WGS) entry which is preliminary data.</text>
</comment>
<keyword evidence="1" id="KW-0436">Ligase</keyword>
<dbReference type="GO" id="GO:0016874">
    <property type="term" value="F:ligase activity"/>
    <property type="evidence" value="ECO:0007669"/>
    <property type="project" value="UniProtKB-KW"/>
</dbReference>